<dbReference type="SUPFAM" id="SSF52200">
    <property type="entry name" value="Toll/Interleukin receptor TIR domain"/>
    <property type="match status" value="1"/>
</dbReference>
<evidence type="ECO:0000256" key="1">
    <source>
        <dbReference type="ARBA" id="ARBA00009752"/>
    </source>
</evidence>
<evidence type="ECO:0000256" key="2">
    <source>
        <dbReference type="ARBA" id="ARBA00022729"/>
    </source>
</evidence>
<dbReference type="InterPro" id="IPR004074">
    <property type="entry name" value="IL-1_rcpt_I/II-typ"/>
</dbReference>
<dbReference type="Gene3D" id="3.40.50.10140">
    <property type="entry name" value="Toll/interleukin-1 receptor homology (TIR) domain"/>
    <property type="match status" value="1"/>
</dbReference>
<evidence type="ECO:0000256" key="4">
    <source>
        <dbReference type="ARBA" id="ARBA00022801"/>
    </source>
</evidence>
<organism evidence="11 12">
    <name type="scientific">Synaphobranchus kaupii</name>
    <name type="common">Kaup's arrowtooth eel</name>
    <dbReference type="NCBI Taxonomy" id="118154"/>
    <lineage>
        <taxon>Eukaryota</taxon>
        <taxon>Metazoa</taxon>
        <taxon>Chordata</taxon>
        <taxon>Craniata</taxon>
        <taxon>Vertebrata</taxon>
        <taxon>Euteleostomi</taxon>
        <taxon>Actinopterygii</taxon>
        <taxon>Neopterygii</taxon>
        <taxon>Teleostei</taxon>
        <taxon>Anguilliformes</taxon>
        <taxon>Synaphobranchidae</taxon>
        <taxon>Synaphobranchus</taxon>
    </lineage>
</organism>
<keyword evidence="2" id="KW-0732">Signal</keyword>
<evidence type="ECO:0000259" key="9">
    <source>
        <dbReference type="PROSITE" id="PS50104"/>
    </source>
</evidence>
<evidence type="ECO:0000259" key="10">
    <source>
        <dbReference type="PROSITE" id="PS50835"/>
    </source>
</evidence>
<evidence type="ECO:0000313" key="11">
    <source>
        <dbReference type="EMBL" id="KAJ8332458.1"/>
    </source>
</evidence>
<dbReference type="PRINTS" id="PR01537">
    <property type="entry name" value="INTRLKN1R1F"/>
</dbReference>
<dbReference type="InterPro" id="IPR007110">
    <property type="entry name" value="Ig-like_dom"/>
</dbReference>
<dbReference type="InterPro" id="IPR015621">
    <property type="entry name" value="IL-1_rcpt_fam"/>
</dbReference>
<dbReference type="OrthoDB" id="9940746at2759"/>
<evidence type="ECO:0000313" key="12">
    <source>
        <dbReference type="Proteomes" id="UP001152622"/>
    </source>
</evidence>
<reference evidence="11" key="1">
    <citation type="journal article" date="2023" name="Science">
        <title>Genome structures resolve the early diversification of teleost fishes.</title>
        <authorList>
            <person name="Parey E."/>
            <person name="Louis A."/>
            <person name="Montfort J."/>
            <person name="Bouchez O."/>
            <person name="Roques C."/>
            <person name="Iampietro C."/>
            <person name="Lluch J."/>
            <person name="Castinel A."/>
            <person name="Donnadieu C."/>
            <person name="Desvignes T."/>
            <person name="Floi Bucao C."/>
            <person name="Jouanno E."/>
            <person name="Wen M."/>
            <person name="Mejri S."/>
            <person name="Dirks R."/>
            <person name="Jansen H."/>
            <person name="Henkel C."/>
            <person name="Chen W.J."/>
            <person name="Zahm M."/>
            <person name="Cabau C."/>
            <person name="Klopp C."/>
            <person name="Thompson A.W."/>
            <person name="Robinson-Rechavi M."/>
            <person name="Braasch I."/>
            <person name="Lecointre G."/>
            <person name="Bobe J."/>
            <person name="Postlethwait J.H."/>
            <person name="Berthelot C."/>
            <person name="Roest Crollius H."/>
            <person name="Guiguen Y."/>
        </authorList>
    </citation>
    <scope>NUCLEOTIDE SEQUENCE</scope>
    <source>
        <strain evidence="11">WJC10195</strain>
    </source>
</reference>
<proteinExistence type="inferred from homology"/>
<keyword evidence="6" id="KW-1015">Disulfide bond</keyword>
<evidence type="ECO:0000256" key="8">
    <source>
        <dbReference type="ARBA" id="ARBA00023319"/>
    </source>
</evidence>
<evidence type="ECO:0000256" key="3">
    <source>
        <dbReference type="ARBA" id="ARBA00022737"/>
    </source>
</evidence>
<keyword evidence="5" id="KW-0520">NAD</keyword>
<feature type="domain" description="Ig-like" evidence="10">
    <location>
        <begin position="145"/>
        <end position="220"/>
    </location>
</feature>
<dbReference type="GO" id="GO:0016787">
    <property type="term" value="F:hydrolase activity"/>
    <property type="evidence" value="ECO:0007669"/>
    <property type="project" value="UniProtKB-KW"/>
</dbReference>
<sequence length="582" mass="65476">MNIGLGKGSFVFQGFERTSVHIKNMTEEFLCIFLVGIVLASSTQGNGKVGAIDRYNAAAGQFFQLKHDVATKNLGENVTLIWSRGANGSLDGTSSQVRIINGSLFFLPVDPSDSGIYTLKRSSGVAGASPVEKKMFLSVVRGACPQPSDFTSFQKGSTNSLLCGLEEIFTLDKSAEISWLKDCNPLNVHENIMRISNVNDKDEGNYTCLINFTFEGKNVSTSWTIQLRVMDDPPLLEPRVIHPQNETIKVKPGMKAELDCKVFMGVNKDMLEETFVFWLVNHSHIEKYNQLLKSINEDSVGKAGLYRLSRLVISEVRPEFFHVPFHCIVENPQSKDKGVAQLAPANDRDLRLHIFFCAAVPVVVAMVMIYRRFKVDVVLTIRRLRPLGFSERDVDGKLYDAYISSLHSEAPCSSQLGNFCLQVLPEVLEHRHGHKLFICGRDDLPGEAALDVIAEAVQKSRRLIIVVSAQNQSNLDTDDPTLQGLKLDPDRDEDQTDFEQQIGLYDALVENRLRVILVEMGKGVEYSLFPESIRYLKQKQGALRWRPSHGDPTAPPNHQFWKYLRYRMPHRPEGRPKSQFCL</sequence>
<keyword evidence="8" id="KW-0393">Immunoglobulin domain</keyword>
<dbReference type="InterPro" id="IPR003599">
    <property type="entry name" value="Ig_sub"/>
</dbReference>
<dbReference type="SUPFAM" id="SSF48726">
    <property type="entry name" value="Immunoglobulin"/>
    <property type="match status" value="1"/>
</dbReference>
<comment type="caution">
    <text evidence="11">The sequence shown here is derived from an EMBL/GenBank/DDBJ whole genome shotgun (WGS) entry which is preliminary data.</text>
</comment>
<feature type="domain" description="TIR" evidence="9">
    <location>
        <begin position="397"/>
        <end position="568"/>
    </location>
</feature>
<dbReference type="PROSITE" id="PS50835">
    <property type="entry name" value="IG_LIKE"/>
    <property type="match status" value="1"/>
</dbReference>
<dbReference type="AlphaFoldDB" id="A0A9Q1I8J7"/>
<dbReference type="InterPro" id="IPR013783">
    <property type="entry name" value="Ig-like_fold"/>
</dbReference>
<dbReference type="InterPro" id="IPR000157">
    <property type="entry name" value="TIR_dom"/>
</dbReference>
<dbReference type="PROSITE" id="PS50104">
    <property type="entry name" value="TIR"/>
    <property type="match status" value="1"/>
</dbReference>
<dbReference type="PRINTS" id="PR01536">
    <property type="entry name" value="INTRLKN1R12F"/>
</dbReference>
<protein>
    <submittedName>
        <fullName evidence="11">Uncharacterized protein</fullName>
    </submittedName>
</protein>
<evidence type="ECO:0000256" key="5">
    <source>
        <dbReference type="ARBA" id="ARBA00023027"/>
    </source>
</evidence>
<dbReference type="SMART" id="SM00255">
    <property type="entry name" value="TIR"/>
    <property type="match status" value="1"/>
</dbReference>
<comment type="similarity">
    <text evidence="1">Belongs to the interleukin-1 receptor family.</text>
</comment>
<keyword evidence="7" id="KW-0325">Glycoprotein</keyword>
<keyword evidence="3" id="KW-0677">Repeat</keyword>
<dbReference type="PANTHER" id="PTHR11890">
    <property type="entry name" value="INTERLEUKIN-1 RECEPTOR FAMILY MEMBER"/>
    <property type="match status" value="1"/>
</dbReference>
<dbReference type="InterPro" id="IPR036179">
    <property type="entry name" value="Ig-like_dom_sf"/>
</dbReference>
<keyword evidence="4" id="KW-0378">Hydrolase</keyword>
<name>A0A9Q1I8J7_SYNKA</name>
<dbReference type="InterPro" id="IPR035897">
    <property type="entry name" value="Toll_tir_struct_dom_sf"/>
</dbReference>
<keyword evidence="12" id="KW-1185">Reference proteome</keyword>
<dbReference type="GO" id="GO:0004908">
    <property type="term" value="F:interleukin-1 receptor activity"/>
    <property type="evidence" value="ECO:0007669"/>
    <property type="project" value="InterPro"/>
</dbReference>
<gene>
    <name evidence="11" type="ORF">SKAU_G00426310</name>
</gene>
<accession>A0A9Q1I8J7</accession>
<dbReference type="SMART" id="SM00409">
    <property type="entry name" value="IG"/>
    <property type="match status" value="3"/>
</dbReference>
<dbReference type="Gene3D" id="2.60.40.10">
    <property type="entry name" value="Immunoglobulins"/>
    <property type="match status" value="2"/>
</dbReference>
<dbReference type="Pfam" id="PF01582">
    <property type="entry name" value="TIR"/>
    <property type="match status" value="1"/>
</dbReference>
<evidence type="ECO:0000256" key="7">
    <source>
        <dbReference type="ARBA" id="ARBA00023180"/>
    </source>
</evidence>
<dbReference type="EMBL" id="JAINUF010000026">
    <property type="protein sequence ID" value="KAJ8332458.1"/>
    <property type="molecule type" value="Genomic_DNA"/>
</dbReference>
<dbReference type="PANTHER" id="PTHR11890:SF26">
    <property type="entry name" value="INTERLEUKIN-1 RECEPTOR TYPE 1"/>
    <property type="match status" value="1"/>
</dbReference>
<evidence type="ECO:0000256" key="6">
    <source>
        <dbReference type="ARBA" id="ARBA00023157"/>
    </source>
</evidence>
<dbReference type="Proteomes" id="UP001152622">
    <property type="component" value="Unassembled WGS sequence"/>
</dbReference>